<evidence type="ECO:0000256" key="4">
    <source>
        <dbReference type="ARBA" id="ARBA00023163"/>
    </source>
</evidence>
<protein>
    <submittedName>
        <fullName evidence="6">LysR family transcriptional regulator</fullName>
    </submittedName>
</protein>
<dbReference type="OrthoDB" id="79118at2"/>
<dbReference type="GO" id="GO:0003677">
    <property type="term" value="F:DNA binding"/>
    <property type="evidence" value="ECO:0007669"/>
    <property type="project" value="UniProtKB-KW"/>
</dbReference>
<dbReference type="Gene3D" id="1.10.10.10">
    <property type="entry name" value="Winged helix-like DNA-binding domain superfamily/Winged helix DNA-binding domain"/>
    <property type="match status" value="1"/>
</dbReference>
<dbReference type="FunFam" id="1.10.10.10:FF:000001">
    <property type="entry name" value="LysR family transcriptional regulator"/>
    <property type="match status" value="1"/>
</dbReference>
<keyword evidence="2" id="KW-0805">Transcription regulation</keyword>
<evidence type="ECO:0000256" key="1">
    <source>
        <dbReference type="ARBA" id="ARBA00009437"/>
    </source>
</evidence>
<keyword evidence="3" id="KW-0238">DNA-binding</keyword>
<dbReference type="GO" id="GO:0032993">
    <property type="term" value="C:protein-DNA complex"/>
    <property type="evidence" value="ECO:0007669"/>
    <property type="project" value="TreeGrafter"/>
</dbReference>
<dbReference type="EMBL" id="CP017717">
    <property type="protein sequence ID" value="AQZ62254.1"/>
    <property type="molecule type" value="Genomic_DNA"/>
</dbReference>
<keyword evidence="4" id="KW-0804">Transcription</keyword>
<keyword evidence="7" id="KW-1185">Reference proteome</keyword>
<comment type="similarity">
    <text evidence="1">Belongs to the LysR transcriptional regulatory family.</text>
</comment>
<gene>
    <name evidence="6" type="ORF">BKM31_12975</name>
</gene>
<dbReference type="PROSITE" id="PS50931">
    <property type="entry name" value="HTH_LYSR"/>
    <property type="match status" value="1"/>
</dbReference>
<dbReference type="InterPro" id="IPR005119">
    <property type="entry name" value="LysR_subst-bd"/>
</dbReference>
<dbReference type="GO" id="GO:0003700">
    <property type="term" value="F:DNA-binding transcription factor activity"/>
    <property type="evidence" value="ECO:0007669"/>
    <property type="project" value="InterPro"/>
</dbReference>
<dbReference type="SUPFAM" id="SSF53850">
    <property type="entry name" value="Periplasmic binding protein-like II"/>
    <property type="match status" value="1"/>
</dbReference>
<evidence type="ECO:0000259" key="5">
    <source>
        <dbReference type="PROSITE" id="PS50931"/>
    </source>
</evidence>
<dbReference type="Proteomes" id="UP000190797">
    <property type="component" value="Chromosome"/>
</dbReference>
<evidence type="ECO:0000313" key="6">
    <source>
        <dbReference type="EMBL" id="AQZ62254.1"/>
    </source>
</evidence>
<name>A0A1U9ZWC9_9ACTN</name>
<feature type="domain" description="HTH lysR-type" evidence="5">
    <location>
        <begin position="1"/>
        <end position="58"/>
    </location>
</feature>
<dbReference type="SUPFAM" id="SSF46785">
    <property type="entry name" value="Winged helix' DNA-binding domain"/>
    <property type="match status" value="1"/>
</dbReference>
<dbReference type="InterPro" id="IPR000847">
    <property type="entry name" value="LysR_HTH_N"/>
</dbReference>
<sequence length="294" mass="32536">MELRDIEIFLTLAEELHFGRTARRLHVTQARVSQAIKKQERRIGAALFYRDNRNVALTPIGRQLFEDLQPMYQGLREGIERAVRAARGTTGLLRLGMVGHNPQDLQPLFDAFKARHPGCDLQIRSIDFGDPFGTLRSGDIDVALIWLPVDEPDLTIGPIVYTEPVVLALSPTHPLAGKDTVSYEDLADHTVLGGARPGYWRQALVPTHTPSGRPIPVGPHVSHFMGMIPVIASGEAVSPVHLHAARYMARSDIAYVPIHDAPLARWALIWRTAAETDLIRALAHTAKETTCGIR</sequence>
<reference evidence="7" key="1">
    <citation type="journal article" date="2017" name="Med. Chem. Commun.">
        <title>Nonomuraea sp. ATCC 55076 harbours the largest actinomycete chromosome to date and the kistamicin biosynthetic gene cluster.</title>
        <authorList>
            <person name="Nazari B."/>
            <person name="Forneris C.C."/>
            <person name="Gibson M.I."/>
            <person name="Moon K."/>
            <person name="Schramma K.R."/>
            <person name="Seyedsayamdost M.R."/>
        </authorList>
    </citation>
    <scope>NUCLEOTIDE SEQUENCE [LARGE SCALE GENOMIC DNA]</scope>
    <source>
        <strain evidence="7">ATCC 55076</strain>
    </source>
</reference>
<dbReference type="Pfam" id="PF03466">
    <property type="entry name" value="LysR_substrate"/>
    <property type="match status" value="1"/>
</dbReference>
<accession>A0A1U9ZWC9</accession>
<dbReference type="InterPro" id="IPR036388">
    <property type="entry name" value="WH-like_DNA-bd_sf"/>
</dbReference>
<dbReference type="KEGG" id="noa:BKM31_12975"/>
<dbReference type="PANTHER" id="PTHR30346">
    <property type="entry name" value="TRANSCRIPTIONAL DUAL REGULATOR HCAR-RELATED"/>
    <property type="match status" value="1"/>
</dbReference>
<dbReference type="PANTHER" id="PTHR30346:SF0">
    <property type="entry name" value="HCA OPERON TRANSCRIPTIONAL ACTIVATOR HCAR"/>
    <property type="match status" value="1"/>
</dbReference>
<dbReference type="RefSeq" id="WP_080038410.1">
    <property type="nucleotide sequence ID" value="NZ_CP017717.1"/>
</dbReference>
<evidence type="ECO:0000256" key="3">
    <source>
        <dbReference type="ARBA" id="ARBA00023125"/>
    </source>
</evidence>
<organism evidence="6 7">
    <name type="scientific">[Actinomadura] parvosata subsp. kistnae</name>
    <dbReference type="NCBI Taxonomy" id="1909395"/>
    <lineage>
        <taxon>Bacteria</taxon>
        <taxon>Bacillati</taxon>
        <taxon>Actinomycetota</taxon>
        <taxon>Actinomycetes</taxon>
        <taxon>Streptosporangiales</taxon>
        <taxon>Streptosporangiaceae</taxon>
        <taxon>Nonomuraea</taxon>
    </lineage>
</organism>
<dbReference type="AlphaFoldDB" id="A0A1U9ZWC9"/>
<evidence type="ECO:0000313" key="7">
    <source>
        <dbReference type="Proteomes" id="UP000190797"/>
    </source>
</evidence>
<dbReference type="STRING" id="1909395.BKM31_12975"/>
<dbReference type="CDD" id="cd08414">
    <property type="entry name" value="PBP2_LTTR_aromatics_like"/>
    <property type="match status" value="1"/>
</dbReference>
<dbReference type="InterPro" id="IPR036390">
    <property type="entry name" value="WH_DNA-bd_sf"/>
</dbReference>
<dbReference type="Pfam" id="PF00126">
    <property type="entry name" value="HTH_1"/>
    <property type="match status" value="1"/>
</dbReference>
<proteinExistence type="inferred from homology"/>
<dbReference type="Gene3D" id="3.40.190.10">
    <property type="entry name" value="Periplasmic binding protein-like II"/>
    <property type="match status" value="2"/>
</dbReference>
<evidence type="ECO:0000256" key="2">
    <source>
        <dbReference type="ARBA" id="ARBA00023015"/>
    </source>
</evidence>